<organism evidence="1 2">
    <name type="scientific">Rhizophagus irregularis</name>
    <dbReference type="NCBI Taxonomy" id="588596"/>
    <lineage>
        <taxon>Eukaryota</taxon>
        <taxon>Fungi</taxon>
        <taxon>Fungi incertae sedis</taxon>
        <taxon>Mucoromycota</taxon>
        <taxon>Glomeromycotina</taxon>
        <taxon>Glomeromycetes</taxon>
        <taxon>Glomerales</taxon>
        <taxon>Glomeraceae</taxon>
        <taxon>Rhizophagus</taxon>
    </lineage>
</organism>
<protein>
    <submittedName>
        <fullName evidence="1">Uncharacterized protein</fullName>
    </submittedName>
</protein>
<dbReference type="AlphaFoldDB" id="A0A2I1HMH9"/>
<sequence length="147" mass="16721">MNIVKCRILNEAAVDLVSKFYETFFRTFSYQLGSFVQDGFFKDLFEKNPSVSNDKAQILIERFGDAANPVNFTSQDQATNIQPTTLSLLSLIFSIAFYAASRSWENFPFQFLIKFGDIYDVKLLTVQAKPGNRSETGSKFGSVWFGY</sequence>
<evidence type="ECO:0000313" key="1">
    <source>
        <dbReference type="EMBL" id="PKY60086.1"/>
    </source>
</evidence>
<proteinExistence type="predicted"/>
<accession>A0A2I1HMH9</accession>
<dbReference type="EMBL" id="LLXI01003956">
    <property type="protein sequence ID" value="PKY60086.1"/>
    <property type="molecule type" value="Genomic_DNA"/>
</dbReference>
<keyword evidence="2" id="KW-1185">Reference proteome</keyword>
<gene>
    <name evidence="1" type="ORF">RhiirA4_483380</name>
</gene>
<dbReference type="Proteomes" id="UP000234323">
    <property type="component" value="Unassembled WGS sequence"/>
</dbReference>
<comment type="caution">
    <text evidence="1">The sequence shown here is derived from an EMBL/GenBank/DDBJ whole genome shotgun (WGS) entry which is preliminary data.</text>
</comment>
<evidence type="ECO:0000313" key="2">
    <source>
        <dbReference type="Proteomes" id="UP000234323"/>
    </source>
</evidence>
<name>A0A2I1HMH9_9GLOM</name>
<reference evidence="1 2" key="1">
    <citation type="submission" date="2015-10" db="EMBL/GenBank/DDBJ databases">
        <title>Genome analyses suggest a sexual origin of heterokaryosis in a supposedly ancient asexual fungus.</title>
        <authorList>
            <person name="Ropars J."/>
            <person name="Sedzielewska K."/>
            <person name="Noel J."/>
            <person name="Charron P."/>
            <person name="Farinelli L."/>
            <person name="Marton T."/>
            <person name="Kruger M."/>
            <person name="Pelin A."/>
            <person name="Brachmann A."/>
            <person name="Corradi N."/>
        </authorList>
    </citation>
    <scope>NUCLEOTIDE SEQUENCE [LARGE SCALE GENOMIC DNA]</scope>
    <source>
        <strain evidence="1 2">A4</strain>
    </source>
</reference>
<dbReference type="VEuPathDB" id="FungiDB:FUN_016100"/>
<dbReference type="VEuPathDB" id="FungiDB:RhiirA1_447923"/>